<gene>
    <name evidence="2" type="ORF">HMN09_01124200</name>
</gene>
<reference evidence="2" key="1">
    <citation type="submission" date="2020-05" db="EMBL/GenBank/DDBJ databases">
        <title>Mycena genomes resolve the evolution of fungal bioluminescence.</title>
        <authorList>
            <person name="Tsai I.J."/>
        </authorList>
    </citation>
    <scope>NUCLEOTIDE SEQUENCE</scope>
    <source>
        <strain evidence="2">110903Hualien_Pintung</strain>
    </source>
</reference>
<dbReference type="OrthoDB" id="3241054at2759"/>
<feature type="compositionally biased region" description="Basic residues" evidence="1">
    <location>
        <begin position="289"/>
        <end position="308"/>
    </location>
</feature>
<dbReference type="EMBL" id="JACAZE010000018">
    <property type="protein sequence ID" value="KAF7295813.1"/>
    <property type="molecule type" value="Genomic_DNA"/>
</dbReference>
<name>A0A8H6SAE5_MYCCL</name>
<dbReference type="Proteomes" id="UP000613580">
    <property type="component" value="Unassembled WGS sequence"/>
</dbReference>
<feature type="compositionally biased region" description="Low complexity" evidence="1">
    <location>
        <begin position="263"/>
        <end position="288"/>
    </location>
</feature>
<sequence length="413" mass="41767">MRVIKQETQEKQRMAQIKASIRRLSFQHGIPTTFLHLLFESPGQGPVSFTHSLMKSFVAPLTLLLALVAQTAAHAIPNPALGVKGTPKRSDVQRPSSSSPCGSISVANNIDTSTTTPVAADGSVTIQIQNFNAGTDGSTALKTVSVNEDGTGKSFATQATIKTNGNPDPSKVESDKVVFVLPQGTKCTGGKAGNLCVVSVVTTHGFGACTVVSQGKGGSSNSGSGSNSGGSGSGTESTTTKAASGSKSKQTATDTETCPPRKTVTVTAGGDGASATTTEAAAPSQSKSGKNKKKHSNKNKSKGGAHKTKTADLKAGGGAQTSQCAAQATATVTHTKTVTVSSCETGKAAKKSNEAVAKASQTRDASATGTGKAHKGQETCGPRKTVTVTVPSATPTRVQNAGEQPDSRDPNVA</sequence>
<feature type="region of interest" description="Disordered" evidence="1">
    <location>
        <begin position="78"/>
        <end position="106"/>
    </location>
</feature>
<dbReference type="AlphaFoldDB" id="A0A8H6SAE5"/>
<feature type="region of interest" description="Disordered" evidence="1">
    <location>
        <begin position="344"/>
        <end position="413"/>
    </location>
</feature>
<organism evidence="2 3">
    <name type="scientific">Mycena chlorophos</name>
    <name type="common">Agaric fungus</name>
    <name type="synonym">Agaricus chlorophos</name>
    <dbReference type="NCBI Taxonomy" id="658473"/>
    <lineage>
        <taxon>Eukaryota</taxon>
        <taxon>Fungi</taxon>
        <taxon>Dikarya</taxon>
        <taxon>Basidiomycota</taxon>
        <taxon>Agaricomycotina</taxon>
        <taxon>Agaricomycetes</taxon>
        <taxon>Agaricomycetidae</taxon>
        <taxon>Agaricales</taxon>
        <taxon>Marasmiineae</taxon>
        <taxon>Mycenaceae</taxon>
        <taxon>Mycena</taxon>
    </lineage>
</organism>
<evidence type="ECO:0008006" key="4">
    <source>
        <dbReference type="Google" id="ProtNLM"/>
    </source>
</evidence>
<protein>
    <recommendedName>
        <fullName evidence="4">Gas1-like protein</fullName>
    </recommendedName>
</protein>
<evidence type="ECO:0000313" key="3">
    <source>
        <dbReference type="Proteomes" id="UP000613580"/>
    </source>
</evidence>
<evidence type="ECO:0000256" key="1">
    <source>
        <dbReference type="SAM" id="MobiDB-lite"/>
    </source>
</evidence>
<feature type="compositionally biased region" description="Low complexity" evidence="1">
    <location>
        <begin position="96"/>
        <end position="105"/>
    </location>
</feature>
<feature type="compositionally biased region" description="Polar residues" evidence="1">
    <location>
        <begin position="359"/>
        <end position="369"/>
    </location>
</feature>
<keyword evidence="3" id="KW-1185">Reference proteome</keyword>
<feature type="compositionally biased region" description="Gly residues" evidence="1">
    <location>
        <begin position="215"/>
        <end position="233"/>
    </location>
</feature>
<comment type="caution">
    <text evidence="2">The sequence shown here is derived from an EMBL/GenBank/DDBJ whole genome shotgun (WGS) entry which is preliminary data.</text>
</comment>
<feature type="region of interest" description="Disordered" evidence="1">
    <location>
        <begin position="214"/>
        <end position="320"/>
    </location>
</feature>
<accession>A0A8H6SAE5</accession>
<feature type="compositionally biased region" description="Low complexity" evidence="1">
    <location>
        <begin position="234"/>
        <end position="253"/>
    </location>
</feature>
<feature type="compositionally biased region" description="Low complexity" evidence="1">
    <location>
        <begin position="385"/>
        <end position="398"/>
    </location>
</feature>
<proteinExistence type="predicted"/>
<evidence type="ECO:0000313" key="2">
    <source>
        <dbReference type="EMBL" id="KAF7295813.1"/>
    </source>
</evidence>